<reference evidence="1 2" key="1">
    <citation type="submission" date="2020-08" db="EMBL/GenBank/DDBJ databases">
        <title>Genomic Encyclopedia of Type Strains, Phase IV (KMG-IV): sequencing the most valuable type-strain genomes for metagenomic binning, comparative biology and taxonomic classification.</title>
        <authorList>
            <person name="Goeker M."/>
        </authorList>
    </citation>
    <scope>NUCLEOTIDE SEQUENCE [LARGE SCALE GENOMIC DNA]</scope>
    <source>
        <strain evidence="1 2">DSM 102044</strain>
    </source>
</reference>
<organism evidence="1 2">
    <name type="scientific">Algoriphagus iocasae</name>
    <dbReference type="NCBI Taxonomy" id="1836499"/>
    <lineage>
        <taxon>Bacteria</taxon>
        <taxon>Pseudomonadati</taxon>
        <taxon>Bacteroidota</taxon>
        <taxon>Cytophagia</taxon>
        <taxon>Cytophagales</taxon>
        <taxon>Cyclobacteriaceae</taxon>
        <taxon>Algoriphagus</taxon>
    </lineage>
</organism>
<proteinExistence type="predicted"/>
<evidence type="ECO:0000313" key="1">
    <source>
        <dbReference type="EMBL" id="MBB6326659.1"/>
    </source>
</evidence>
<keyword evidence="2" id="KW-1185">Reference proteome</keyword>
<evidence type="ECO:0000313" key="2">
    <source>
        <dbReference type="Proteomes" id="UP000588604"/>
    </source>
</evidence>
<sequence length="125" mass="14656">MQNVVANKRMKYPDEVDFMSFFECEPMSLDSDDVPFFYNESTYHYINAKNQSFTVKICPSYGELKFFVKSDSLELSNIQLNSVSTLSILSDRKEEKRLMITSENYIIKITLKPELQIELIEEKDV</sequence>
<gene>
    <name evidence="1" type="ORF">FHS59_002287</name>
</gene>
<protein>
    <submittedName>
        <fullName evidence="1">Uncharacterized protein</fullName>
    </submittedName>
</protein>
<name>A0A841MMH8_9BACT</name>
<dbReference type="Proteomes" id="UP000588604">
    <property type="component" value="Unassembled WGS sequence"/>
</dbReference>
<dbReference type="EMBL" id="JACIJO010000002">
    <property type="protein sequence ID" value="MBB6326659.1"/>
    <property type="molecule type" value="Genomic_DNA"/>
</dbReference>
<dbReference type="AlphaFoldDB" id="A0A841MMH8"/>
<comment type="caution">
    <text evidence="1">The sequence shown here is derived from an EMBL/GenBank/DDBJ whole genome shotgun (WGS) entry which is preliminary data.</text>
</comment>
<accession>A0A841MMH8</accession>